<name>A0ABU9VRI2_9CLOT</name>
<feature type="domain" description="MoaB/Mog" evidence="10">
    <location>
        <begin position="182"/>
        <end position="320"/>
    </location>
</feature>
<evidence type="ECO:0000256" key="8">
    <source>
        <dbReference type="ARBA" id="ARBA00047317"/>
    </source>
</evidence>
<dbReference type="NCBIfam" id="TIGR00177">
    <property type="entry name" value="molyb_syn"/>
    <property type="match status" value="1"/>
</dbReference>
<dbReference type="Proteomes" id="UP001407405">
    <property type="component" value="Unassembled WGS sequence"/>
</dbReference>
<evidence type="ECO:0000256" key="9">
    <source>
        <dbReference type="RuleBase" id="RU365090"/>
    </source>
</evidence>
<accession>A0ABU9VRI2</accession>
<keyword evidence="7 9" id="KW-0501">Molybdenum cofactor biosynthesis</keyword>
<keyword evidence="9" id="KW-0479">Metal-binding</keyword>
<dbReference type="InterPro" id="IPR038987">
    <property type="entry name" value="MoeA-like"/>
</dbReference>
<dbReference type="SUPFAM" id="SSF63867">
    <property type="entry name" value="MoeA C-terminal domain-like"/>
    <property type="match status" value="1"/>
</dbReference>
<dbReference type="SMART" id="SM00852">
    <property type="entry name" value="MoCF_biosynth"/>
    <property type="match status" value="1"/>
</dbReference>
<dbReference type="Gene3D" id="2.40.340.10">
    <property type="entry name" value="MoeA, C-terminal, domain IV"/>
    <property type="match status" value="1"/>
</dbReference>
<dbReference type="InterPro" id="IPR036135">
    <property type="entry name" value="MoeA_linker/N_sf"/>
</dbReference>
<evidence type="ECO:0000256" key="3">
    <source>
        <dbReference type="ARBA" id="ARBA00010763"/>
    </source>
</evidence>
<comment type="caution">
    <text evidence="11">The sequence shown here is derived from an EMBL/GenBank/DDBJ whole genome shotgun (WGS) entry which is preliminary data.</text>
</comment>
<dbReference type="InterPro" id="IPR001453">
    <property type="entry name" value="MoaB/Mog_dom"/>
</dbReference>
<organism evidence="11 12">
    <name type="scientific">Anoxynatronum sibiricum</name>
    <dbReference type="NCBI Taxonomy" id="210623"/>
    <lineage>
        <taxon>Bacteria</taxon>
        <taxon>Bacillati</taxon>
        <taxon>Bacillota</taxon>
        <taxon>Clostridia</taxon>
        <taxon>Eubacteriales</taxon>
        <taxon>Clostridiaceae</taxon>
        <taxon>Anoxynatronum</taxon>
    </lineage>
</organism>
<evidence type="ECO:0000313" key="12">
    <source>
        <dbReference type="Proteomes" id="UP001407405"/>
    </source>
</evidence>
<dbReference type="EMBL" id="JBCITM010000003">
    <property type="protein sequence ID" value="MEN1759777.1"/>
    <property type="molecule type" value="Genomic_DNA"/>
</dbReference>
<dbReference type="Pfam" id="PF03454">
    <property type="entry name" value="MoeA_C"/>
    <property type="match status" value="1"/>
</dbReference>
<dbReference type="Pfam" id="PF00994">
    <property type="entry name" value="MoCF_biosynth"/>
    <property type="match status" value="1"/>
</dbReference>
<evidence type="ECO:0000256" key="2">
    <source>
        <dbReference type="ARBA" id="ARBA00005046"/>
    </source>
</evidence>
<comment type="catalytic activity">
    <reaction evidence="8">
        <text>adenylyl-molybdopterin + molybdate = Mo-molybdopterin + AMP + H(+)</text>
        <dbReference type="Rhea" id="RHEA:35047"/>
        <dbReference type="ChEBI" id="CHEBI:15378"/>
        <dbReference type="ChEBI" id="CHEBI:36264"/>
        <dbReference type="ChEBI" id="CHEBI:62727"/>
        <dbReference type="ChEBI" id="CHEBI:71302"/>
        <dbReference type="ChEBI" id="CHEBI:456215"/>
        <dbReference type="EC" id="2.10.1.1"/>
    </reaction>
</comment>
<evidence type="ECO:0000256" key="5">
    <source>
        <dbReference type="ARBA" id="ARBA00021108"/>
    </source>
</evidence>
<keyword evidence="12" id="KW-1185">Reference proteome</keyword>
<dbReference type="InterPro" id="IPR005110">
    <property type="entry name" value="MoeA_linker/N"/>
</dbReference>
<dbReference type="SUPFAM" id="SSF63882">
    <property type="entry name" value="MoeA N-terminal region -like"/>
    <property type="match status" value="1"/>
</dbReference>
<dbReference type="SUPFAM" id="SSF53218">
    <property type="entry name" value="Molybdenum cofactor biosynthesis proteins"/>
    <property type="match status" value="1"/>
</dbReference>
<keyword evidence="9" id="KW-0460">Magnesium</keyword>
<comment type="cofactor">
    <cofactor evidence="9">
        <name>Mg(2+)</name>
        <dbReference type="ChEBI" id="CHEBI:18420"/>
    </cofactor>
</comment>
<dbReference type="Gene3D" id="3.90.105.10">
    <property type="entry name" value="Molybdopterin biosynthesis moea protein, domain 2"/>
    <property type="match status" value="1"/>
</dbReference>
<sequence>MKTNVTLEVALSLLLDECPLTRSIHVPLMDSLGSVLAEEVVSDVNIPPFDRSPLDGYALRADDTVGASLEAPVTLSVIDYLPAGKVSQREVGTGQAIRIMTGAKIPQGADAVIRQEDVTHDAETVTLRQSMKPLENISLCGEDILMGNVVLHTGTVIEPPEIGLLASLGRSFVSVYMKPRVAILSTGDELIEVQQPMSDGKIRNSNSYTVAAQIKKTGGKPLMLGVCGDDLSSITNKLHAALGIADIVITTGGVSVGDKDLVKEAFQQVGAEMLFWRVRMKPGTPIAVARYGEKLLIGLSGNPAAAFITFEQFVRPLLLKMMGRDKYQLMTVETVLENDFMKVSNQNRFVRATTVYREGGFYTRFPGRHSSGVLSSLSGNNSLFYIPAGKGPFTRGQRVTIQLLDQPEVKA</sequence>
<dbReference type="InterPro" id="IPR036688">
    <property type="entry name" value="MoeA_C_domain_IV_sf"/>
</dbReference>
<dbReference type="InterPro" id="IPR036425">
    <property type="entry name" value="MoaB/Mog-like_dom_sf"/>
</dbReference>
<evidence type="ECO:0000256" key="4">
    <source>
        <dbReference type="ARBA" id="ARBA00013269"/>
    </source>
</evidence>
<dbReference type="NCBIfam" id="NF045515">
    <property type="entry name" value="Glp_gephyrin"/>
    <property type="match status" value="1"/>
</dbReference>
<evidence type="ECO:0000313" key="11">
    <source>
        <dbReference type="EMBL" id="MEN1759777.1"/>
    </source>
</evidence>
<evidence type="ECO:0000259" key="10">
    <source>
        <dbReference type="SMART" id="SM00852"/>
    </source>
</evidence>
<dbReference type="InterPro" id="IPR005111">
    <property type="entry name" value="MoeA_C_domain_IV"/>
</dbReference>
<proteinExistence type="inferred from homology"/>
<dbReference type="EC" id="2.10.1.1" evidence="4 9"/>
<dbReference type="RefSeq" id="WP_343185105.1">
    <property type="nucleotide sequence ID" value="NZ_JBCITM010000003.1"/>
</dbReference>
<protein>
    <recommendedName>
        <fullName evidence="5 9">Molybdopterin molybdenumtransferase</fullName>
        <ecNumber evidence="4 9">2.10.1.1</ecNumber>
    </recommendedName>
</protein>
<evidence type="ECO:0000256" key="1">
    <source>
        <dbReference type="ARBA" id="ARBA00002901"/>
    </source>
</evidence>
<dbReference type="Gene3D" id="3.40.980.10">
    <property type="entry name" value="MoaB/Mog-like domain"/>
    <property type="match status" value="1"/>
</dbReference>
<gene>
    <name evidence="11" type="primary">glp</name>
    <name evidence="11" type="ORF">AAIG11_04765</name>
</gene>
<comment type="pathway">
    <text evidence="2 9">Cofactor biosynthesis; molybdopterin biosynthesis.</text>
</comment>
<dbReference type="PANTHER" id="PTHR10192:SF5">
    <property type="entry name" value="GEPHYRIN"/>
    <property type="match status" value="1"/>
</dbReference>
<comment type="function">
    <text evidence="1 9">Catalyzes the insertion of molybdate into adenylated molybdopterin with the concomitant release of AMP.</text>
</comment>
<dbReference type="CDD" id="cd00887">
    <property type="entry name" value="MoeA"/>
    <property type="match status" value="1"/>
</dbReference>
<comment type="similarity">
    <text evidence="3 9">Belongs to the MoeA family.</text>
</comment>
<keyword evidence="9" id="KW-0808">Transferase</keyword>
<dbReference type="Gene3D" id="2.170.190.11">
    <property type="entry name" value="Molybdopterin biosynthesis moea protein, domain 3"/>
    <property type="match status" value="1"/>
</dbReference>
<evidence type="ECO:0000256" key="6">
    <source>
        <dbReference type="ARBA" id="ARBA00022505"/>
    </source>
</evidence>
<dbReference type="Pfam" id="PF03453">
    <property type="entry name" value="MoeA_N"/>
    <property type="match status" value="1"/>
</dbReference>
<keyword evidence="6 9" id="KW-0500">Molybdenum</keyword>
<evidence type="ECO:0000256" key="7">
    <source>
        <dbReference type="ARBA" id="ARBA00023150"/>
    </source>
</evidence>
<dbReference type="PANTHER" id="PTHR10192">
    <property type="entry name" value="MOLYBDOPTERIN BIOSYNTHESIS PROTEIN"/>
    <property type="match status" value="1"/>
</dbReference>
<reference evidence="11 12" key="1">
    <citation type="submission" date="2024-04" db="EMBL/GenBank/DDBJ databases">
        <title>Genome sequencing and metabolic network reconstruction of aminoacids and betaine degradation by Anoxynatronum sibiricum.</title>
        <authorList>
            <person name="Detkova E.N."/>
            <person name="Boltjanskaja Y.V."/>
            <person name="Mardanov A.V."/>
            <person name="Kevbrin V."/>
        </authorList>
    </citation>
    <scope>NUCLEOTIDE SEQUENCE [LARGE SCALE GENOMIC DNA]</scope>
    <source>
        <strain evidence="11 12">Z-7981</strain>
    </source>
</reference>